<feature type="compositionally biased region" description="Basic and acidic residues" evidence="7">
    <location>
        <begin position="151"/>
        <end position="164"/>
    </location>
</feature>
<feature type="compositionally biased region" description="Pro residues" evidence="7">
    <location>
        <begin position="440"/>
        <end position="453"/>
    </location>
</feature>
<sequence length="520" mass="57578">MSQTLHALTHPRPSAISESVSVLPPVAPAPPSLKRRASSSFEFPEETTRKRMKEEHEDKAPPEEPSVSETKNTFVDEIEQELQCGCCAELVYRPVLVIPCQHFFCGSCCMLWIRNGGTNCPACRGVATVAMPFRALQPLIDTLLRNSPHKARAEREREQADEVYKSGQTIRIPPPREASPPPDVNRSTEYVHPCPHCLPNNPYDWRCPQPIADPVNDLEHAWHVDDGTPPGHGHCGNCENLLALRAPTTTRCDLCLVSFCGIGVQDRCIALPIMSQHPHNMTALADLIQSADVYDSFDGNTVEVEIMLEYLEAQGLTPRHIYREIVQFIQKMPRGFATLIEQDLFSDIHAVTPGIEPNPEAPRNKACRLCAAEIFLWGLKEWWLRERAKGFVEESVMNRKDCPEGATCTRHKQDFAHAREFNHLFSSRSVTDDEPTEPVTQPPAVPADPPVTAAPPRTSTPPVDASDSVPSSSSSIPITSSSSAASISFLLNPDQEMGNISPPEFRSPTPDIGDFNMMTS</sequence>
<dbReference type="EMBL" id="MU155133">
    <property type="protein sequence ID" value="KAF9485848.1"/>
    <property type="molecule type" value="Genomic_DNA"/>
</dbReference>
<feature type="compositionally biased region" description="Pro residues" evidence="7">
    <location>
        <begin position="172"/>
        <end position="183"/>
    </location>
</feature>
<keyword evidence="6" id="KW-0863">Zinc-finger</keyword>
<evidence type="ECO:0000259" key="8">
    <source>
        <dbReference type="PROSITE" id="PS50089"/>
    </source>
</evidence>
<proteinExistence type="predicted"/>
<feature type="compositionally biased region" description="Basic and acidic residues" evidence="7">
    <location>
        <begin position="46"/>
        <end position="62"/>
    </location>
</feature>
<comment type="subcellular location">
    <subcellularLocation>
        <location evidence="1">Nucleus</location>
    </subcellularLocation>
</comment>
<evidence type="ECO:0000256" key="7">
    <source>
        <dbReference type="SAM" id="MobiDB-lite"/>
    </source>
</evidence>
<dbReference type="InterPro" id="IPR001841">
    <property type="entry name" value="Znf_RING"/>
</dbReference>
<keyword evidence="10" id="KW-1185">Reference proteome</keyword>
<dbReference type="SUPFAM" id="SSF57850">
    <property type="entry name" value="RING/U-box"/>
    <property type="match status" value="1"/>
</dbReference>
<dbReference type="PANTHER" id="PTHR16079:SF4">
    <property type="entry name" value="E3 UBIQUITIN-PROTEIN LIGASE CHFR"/>
    <property type="match status" value="1"/>
</dbReference>
<keyword evidence="6" id="KW-0862">Zinc</keyword>
<keyword evidence="4" id="KW-0539">Nucleus</keyword>
<dbReference type="InterPro" id="IPR040909">
    <property type="entry name" value="CHFR_Znf-CRD"/>
</dbReference>
<dbReference type="Gene3D" id="3.30.40.10">
    <property type="entry name" value="Zinc/RING finger domain, C3HC4 (zinc finger)"/>
    <property type="match status" value="1"/>
</dbReference>
<gene>
    <name evidence="9" type="ORF">BDN70DRAFT_870746</name>
</gene>
<feature type="compositionally biased region" description="Low complexity" evidence="7">
    <location>
        <begin position="454"/>
        <end position="488"/>
    </location>
</feature>
<evidence type="ECO:0000256" key="3">
    <source>
        <dbReference type="ARBA" id="ARBA00022786"/>
    </source>
</evidence>
<dbReference type="AlphaFoldDB" id="A0A9P5ZEV7"/>
<evidence type="ECO:0000256" key="2">
    <source>
        <dbReference type="ARBA" id="ARBA00022679"/>
    </source>
</evidence>
<dbReference type="Pfam" id="PF17979">
    <property type="entry name" value="zf-CRD"/>
    <property type="match status" value="1"/>
</dbReference>
<dbReference type="GO" id="GO:0016567">
    <property type="term" value="P:protein ubiquitination"/>
    <property type="evidence" value="ECO:0007669"/>
    <property type="project" value="TreeGrafter"/>
</dbReference>
<reference evidence="9" key="1">
    <citation type="submission" date="2020-11" db="EMBL/GenBank/DDBJ databases">
        <authorList>
            <consortium name="DOE Joint Genome Institute"/>
            <person name="Ahrendt S."/>
            <person name="Riley R."/>
            <person name="Andreopoulos W."/>
            <person name="Labutti K."/>
            <person name="Pangilinan J."/>
            <person name="Ruiz-Duenas F.J."/>
            <person name="Barrasa J.M."/>
            <person name="Sanchez-Garcia M."/>
            <person name="Camarero S."/>
            <person name="Miyauchi S."/>
            <person name="Serrano A."/>
            <person name="Linde D."/>
            <person name="Babiker R."/>
            <person name="Drula E."/>
            <person name="Ayuso-Fernandez I."/>
            <person name="Pacheco R."/>
            <person name="Padilla G."/>
            <person name="Ferreira P."/>
            <person name="Barriuso J."/>
            <person name="Kellner H."/>
            <person name="Castanera R."/>
            <person name="Alfaro M."/>
            <person name="Ramirez L."/>
            <person name="Pisabarro A.G."/>
            <person name="Kuo A."/>
            <person name="Tritt A."/>
            <person name="Lipzen A."/>
            <person name="He G."/>
            <person name="Yan M."/>
            <person name="Ng V."/>
            <person name="Cullen D."/>
            <person name="Martin F."/>
            <person name="Rosso M.-N."/>
            <person name="Henrissat B."/>
            <person name="Hibbett D."/>
            <person name="Martinez A.T."/>
            <person name="Grigoriev I.V."/>
        </authorList>
    </citation>
    <scope>NUCLEOTIDE SEQUENCE</scope>
    <source>
        <strain evidence="9">CIRM-BRFM 674</strain>
    </source>
</reference>
<evidence type="ECO:0000256" key="1">
    <source>
        <dbReference type="ARBA" id="ARBA00004123"/>
    </source>
</evidence>
<dbReference type="OrthoDB" id="1305878at2759"/>
<feature type="domain" description="RING-type" evidence="8">
    <location>
        <begin position="84"/>
        <end position="124"/>
    </location>
</feature>
<keyword evidence="3" id="KW-0833">Ubl conjugation pathway</keyword>
<dbReference type="GO" id="GO:0006511">
    <property type="term" value="P:ubiquitin-dependent protein catabolic process"/>
    <property type="evidence" value="ECO:0007669"/>
    <property type="project" value="TreeGrafter"/>
</dbReference>
<dbReference type="PANTHER" id="PTHR16079">
    <property type="entry name" value="UBIQUITIN LIGASE PROTEIN CHFR"/>
    <property type="match status" value="1"/>
</dbReference>
<keyword evidence="5" id="KW-0131">Cell cycle</keyword>
<evidence type="ECO:0000256" key="4">
    <source>
        <dbReference type="ARBA" id="ARBA00023242"/>
    </source>
</evidence>
<evidence type="ECO:0000313" key="10">
    <source>
        <dbReference type="Proteomes" id="UP000807469"/>
    </source>
</evidence>
<organism evidence="9 10">
    <name type="scientific">Pholiota conissans</name>
    <dbReference type="NCBI Taxonomy" id="109636"/>
    <lineage>
        <taxon>Eukaryota</taxon>
        <taxon>Fungi</taxon>
        <taxon>Dikarya</taxon>
        <taxon>Basidiomycota</taxon>
        <taxon>Agaricomycotina</taxon>
        <taxon>Agaricomycetes</taxon>
        <taxon>Agaricomycetidae</taxon>
        <taxon>Agaricales</taxon>
        <taxon>Agaricineae</taxon>
        <taxon>Strophariaceae</taxon>
        <taxon>Pholiota</taxon>
    </lineage>
</organism>
<dbReference type="PROSITE" id="PS50089">
    <property type="entry name" value="ZF_RING_2"/>
    <property type="match status" value="1"/>
</dbReference>
<dbReference type="GO" id="GO:0005634">
    <property type="term" value="C:nucleus"/>
    <property type="evidence" value="ECO:0007669"/>
    <property type="project" value="UniProtKB-SubCell"/>
</dbReference>
<feature type="region of interest" description="Disordered" evidence="7">
    <location>
        <begin position="427"/>
        <end position="520"/>
    </location>
</feature>
<name>A0A9P5ZEV7_9AGAR</name>
<accession>A0A9P5ZEV7</accession>
<comment type="caution">
    <text evidence="9">The sequence shown here is derived from an EMBL/GenBank/DDBJ whole genome shotgun (WGS) entry which is preliminary data.</text>
</comment>
<dbReference type="GO" id="GO:0008270">
    <property type="term" value="F:zinc ion binding"/>
    <property type="evidence" value="ECO:0007669"/>
    <property type="project" value="UniProtKB-KW"/>
</dbReference>
<feature type="region of interest" description="Disordered" evidence="7">
    <location>
        <begin position="1"/>
        <end position="70"/>
    </location>
</feature>
<feature type="region of interest" description="Disordered" evidence="7">
    <location>
        <begin position="148"/>
        <end position="185"/>
    </location>
</feature>
<dbReference type="Proteomes" id="UP000807469">
    <property type="component" value="Unassembled WGS sequence"/>
</dbReference>
<dbReference type="GO" id="GO:0004842">
    <property type="term" value="F:ubiquitin-protein transferase activity"/>
    <property type="evidence" value="ECO:0007669"/>
    <property type="project" value="TreeGrafter"/>
</dbReference>
<dbReference type="InterPro" id="IPR013083">
    <property type="entry name" value="Znf_RING/FYVE/PHD"/>
</dbReference>
<keyword evidence="6" id="KW-0479">Metal-binding</keyword>
<protein>
    <recommendedName>
        <fullName evidence="8">RING-type domain-containing protein</fullName>
    </recommendedName>
</protein>
<evidence type="ECO:0000256" key="6">
    <source>
        <dbReference type="PROSITE-ProRule" id="PRU00175"/>
    </source>
</evidence>
<dbReference type="Pfam" id="PF13923">
    <property type="entry name" value="zf-C3HC4_2"/>
    <property type="match status" value="1"/>
</dbReference>
<evidence type="ECO:0000256" key="5">
    <source>
        <dbReference type="ARBA" id="ARBA00023306"/>
    </source>
</evidence>
<keyword evidence="2" id="KW-0808">Transferase</keyword>
<evidence type="ECO:0000313" key="9">
    <source>
        <dbReference type="EMBL" id="KAF9485848.1"/>
    </source>
</evidence>
<dbReference type="InterPro" id="IPR052256">
    <property type="entry name" value="E3_ubiquitin-ligase_CHFR"/>
</dbReference>